<name>A0A7Y6JW13_9BURK</name>
<sequence length="367" mass="39622">MRRVILAGISNAGAYLTPFVNNESQGQGVLSEMLAGVWDFNSDASQTGAGAPDPSGFIVVPTVQRRLYYQQKTVAQFDYNTGVTIPADVSRWSDYQNQSTLGEIPPLPPLASNSAIGGDLGNDNQDVVGSFVYAHHLIRDFMFLDAARSDDPAQGGADNVVPTGERLFTAVLNQTVLQPVFGAPLALYTRGVGPQSYNKLLLASNGSEVTDTSKPAFSFASKIVGYSALLYELQGQDADKTSPNWFGVVVPAGQVKVNWSSVVIYFHPRPRQANYFDTDYPNKATMSGFTKNGVRHADWKQLFGYVDRLGAQLAGAIIDNQDCGQVVIVPFMQESDAGTAGILPTQWYFIVSDILASVMSLRASGQI</sequence>
<organism evidence="1 2">
    <name type="scientific">Paraburkholderia youngii</name>
    <dbReference type="NCBI Taxonomy" id="2782701"/>
    <lineage>
        <taxon>Bacteria</taxon>
        <taxon>Pseudomonadati</taxon>
        <taxon>Pseudomonadota</taxon>
        <taxon>Betaproteobacteria</taxon>
        <taxon>Burkholderiales</taxon>
        <taxon>Burkholderiaceae</taxon>
        <taxon>Paraburkholderia</taxon>
    </lineage>
</organism>
<reference evidence="1 2" key="1">
    <citation type="submission" date="2020-02" db="EMBL/GenBank/DDBJ databases">
        <title>Paraburkholderia simonii sp. nov. and Paraburkholderia youngii sp. nov. Brazilian and Mexican Mimosa-associated rhizobia.</title>
        <authorList>
            <person name="Mavima L."/>
            <person name="Beukes C.W."/>
            <person name="Chan W.Y."/>
            <person name="Palmer M."/>
            <person name="De Meyer S.E."/>
            <person name="James E.K."/>
            <person name="Venter S.N."/>
            <person name="Steenkamp E.T."/>
        </authorList>
    </citation>
    <scope>NUCLEOTIDE SEQUENCE [LARGE SCALE GENOMIC DNA]</scope>
    <source>
        <strain evidence="1 2">JPY169</strain>
    </source>
</reference>
<protein>
    <submittedName>
        <fullName evidence="1">Uncharacterized protein</fullName>
    </submittedName>
</protein>
<dbReference type="EMBL" id="JAALDK010000001">
    <property type="protein sequence ID" value="NUX99770.1"/>
    <property type="molecule type" value="Genomic_DNA"/>
</dbReference>
<evidence type="ECO:0000313" key="2">
    <source>
        <dbReference type="Proteomes" id="UP000594380"/>
    </source>
</evidence>
<evidence type="ECO:0000313" key="1">
    <source>
        <dbReference type="EMBL" id="NUX99770.1"/>
    </source>
</evidence>
<dbReference type="GeneID" id="301100402"/>
<proteinExistence type="predicted"/>
<comment type="caution">
    <text evidence="1">The sequence shown here is derived from an EMBL/GenBank/DDBJ whole genome shotgun (WGS) entry which is preliminary data.</text>
</comment>
<dbReference type="RefSeq" id="WP_176106367.1">
    <property type="nucleotide sequence ID" value="NZ_JAALDK010000001.1"/>
</dbReference>
<dbReference type="AlphaFoldDB" id="A0A7Y6JW13"/>
<dbReference type="Proteomes" id="UP000594380">
    <property type="component" value="Unassembled WGS sequence"/>
</dbReference>
<accession>A0A7Y6JW13</accession>
<gene>
    <name evidence="1" type="ORF">G5S42_08645</name>
</gene>